<dbReference type="Pfam" id="PF05368">
    <property type="entry name" value="NmrA"/>
    <property type="match status" value="1"/>
</dbReference>
<dbReference type="Gene3D" id="3.90.25.10">
    <property type="entry name" value="UDP-galactose 4-epimerase, domain 1"/>
    <property type="match status" value="1"/>
</dbReference>
<evidence type="ECO:0000313" key="5">
    <source>
        <dbReference type="Proteomes" id="UP000829364"/>
    </source>
</evidence>
<protein>
    <recommendedName>
        <fullName evidence="3">NmrA-like domain-containing protein</fullName>
    </recommendedName>
</protein>
<dbReference type="RefSeq" id="XP_047848444.1">
    <property type="nucleotide sequence ID" value="XM_047992430.1"/>
</dbReference>
<dbReference type="EMBL" id="CP086366">
    <property type="protein sequence ID" value="UNI24963.1"/>
    <property type="molecule type" value="Genomic_DNA"/>
</dbReference>
<dbReference type="Proteomes" id="UP000829364">
    <property type="component" value="Chromosome 13"/>
</dbReference>
<dbReference type="AlphaFoldDB" id="A0A9Q8VGT4"/>
<dbReference type="InterPro" id="IPR008030">
    <property type="entry name" value="NmrA-like"/>
</dbReference>
<dbReference type="GO" id="GO:0005634">
    <property type="term" value="C:nucleus"/>
    <property type="evidence" value="ECO:0007669"/>
    <property type="project" value="TreeGrafter"/>
</dbReference>
<keyword evidence="2" id="KW-0521">NADP</keyword>
<accession>A0A9Q8VGT4</accession>
<comment type="similarity">
    <text evidence="1">Belongs to the NmrA-type oxidoreductase family.</text>
</comment>
<evidence type="ECO:0000259" key="3">
    <source>
        <dbReference type="Pfam" id="PF05368"/>
    </source>
</evidence>
<dbReference type="InterPro" id="IPR036291">
    <property type="entry name" value="NAD(P)-bd_dom_sf"/>
</dbReference>
<dbReference type="SUPFAM" id="SSF51735">
    <property type="entry name" value="NAD(P)-binding Rossmann-fold domains"/>
    <property type="match status" value="1"/>
</dbReference>
<keyword evidence="5" id="KW-1185">Reference proteome</keyword>
<dbReference type="CDD" id="cd05251">
    <property type="entry name" value="NmrA_like_SDR_a"/>
    <property type="match status" value="1"/>
</dbReference>
<evidence type="ECO:0000313" key="4">
    <source>
        <dbReference type="EMBL" id="UNI24963.1"/>
    </source>
</evidence>
<sequence>MSKILTVFGATGNQGGSVIRAILADPSLSREFCIRGVTRDASKPAARALAALPGVELVEADLSSPAPAVAGAHTVFLVTNFWESMSADVEVAQGRAVADASRDAGVKHLVFSSLINTTRASGGRLSHISHFDGKARIEEYMREQSSGSGGVPVTAVLPGFFMSNLLTQIRKGEDGAYTWTLPEGLSADNGKLPLLDVADDMGKFVKAAIKNFPASAGKHIYAATDYYSPQRILSELASTCGGPSAASAARIQHVPQDVFKSFLNPGVAQEMLENMLLLEDPGYYAGADLSESLALLGEEDKPTTWADFVARNRDRWA</sequence>
<dbReference type="InterPro" id="IPR051164">
    <property type="entry name" value="NmrA-like_oxidored"/>
</dbReference>
<dbReference type="KEGG" id="ptkz:JDV02_010676"/>
<dbReference type="Gene3D" id="3.40.50.720">
    <property type="entry name" value="NAD(P)-binding Rossmann-like Domain"/>
    <property type="match status" value="1"/>
</dbReference>
<feature type="domain" description="NmrA-like" evidence="3">
    <location>
        <begin position="2"/>
        <end position="308"/>
    </location>
</feature>
<gene>
    <name evidence="4" type="ORF">JDV02_010676</name>
</gene>
<dbReference type="OrthoDB" id="300709at2759"/>
<dbReference type="GeneID" id="72072619"/>
<name>A0A9Q8VGT4_9HYPO</name>
<dbReference type="PANTHER" id="PTHR42748">
    <property type="entry name" value="NITROGEN METABOLITE REPRESSION PROTEIN NMRA FAMILY MEMBER"/>
    <property type="match status" value="1"/>
</dbReference>
<evidence type="ECO:0000256" key="1">
    <source>
        <dbReference type="ARBA" id="ARBA00006328"/>
    </source>
</evidence>
<evidence type="ECO:0000256" key="2">
    <source>
        <dbReference type="ARBA" id="ARBA00022857"/>
    </source>
</evidence>
<reference evidence="4" key="1">
    <citation type="submission" date="2021-11" db="EMBL/GenBank/DDBJ databases">
        <title>Purpureocillium_takamizusanense_genome.</title>
        <authorList>
            <person name="Nguyen N.-H."/>
        </authorList>
    </citation>
    <scope>NUCLEOTIDE SEQUENCE</scope>
    <source>
        <strain evidence="4">PT3</strain>
    </source>
</reference>
<organism evidence="4 5">
    <name type="scientific">Purpureocillium takamizusanense</name>
    <dbReference type="NCBI Taxonomy" id="2060973"/>
    <lineage>
        <taxon>Eukaryota</taxon>
        <taxon>Fungi</taxon>
        <taxon>Dikarya</taxon>
        <taxon>Ascomycota</taxon>
        <taxon>Pezizomycotina</taxon>
        <taxon>Sordariomycetes</taxon>
        <taxon>Hypocreomycetidae</taxon>
        <taxon>Hypocreales</taxon>
        <taxon>Ophiocordycipitaceae</taxon>
        <taxon>Purpureocillium</taxon>
    </lineage>
</organism>
<proteinExistence type="inferred from homology"/>
<dbReference type="PANTHER" id="PTHR42748:SF31">
    <property type="entry name" value="NMRA-LIKE DOMAIN-CONTAINING PROTEIN-RELATED"/>
    <property type="match status" value="1"/>
</dbReference>